<organism evidence="2 3">
    <name type="scientific">Paenibacillus artemisiicola</name>
    <dbReference type="NCBI Taxonomy" id="1172618"/>
    <lineage>
        <taxon>Bacteria</taxon>
        <taxon>Bacillati</taxon>
        <taxon>Bacillota</taxon>
        <taxon>Bacilli</taxon>
        <taxon>Bacillales</taxon>
        <taxon>Paenibacillaceae</taxon>
        <taxon>Paenibacillus</taxon>
    </lineage>
</organism>
<comment type="caution">
    <text evidence="2">The sequence shown here is derived from an EMBL/GenBank/DDBJ whole genome shotgun (WGS) entry which is preliminary data.</text>
</comment>
<dbReference type="Proteomes" id="UP000670947">
    <property type="component" value="Unassembled WGS sequence"/>
</dbReference>
<evidence type="ECO:0000313" key="3">
    <source>
        <dbReference type="Proteomes" id="UP000670947"/>
    </source>
</evidence>
<keyword evidence="3" id="KW-1185">Reference proteome</keyword>
<gene>
    <name evidence="2" type="ORF">I8J29_30800</name>
</gene>
<dbReference type="RefSeq" id="WP_208851125.1">
    <property type="nucleotide sequence ID" value="NZ_JAGGDJ010000063.1"/>
</dbReference>
<proteinExistence type="predicted"/>
<accession>A0ABS3WJR7</accession>
<dbReference type="InterPro" id="IPR034660">
    <property type="entry name" value="DinB/YfiT-like"/>
</dbReference>
<dbReference type="Gene3D" id="1.20.120.450">
    <property type="entry name" value="dinb family like domain"/>
    <property type="match status" value="1"/>
</dbReference>
<evidence type="ECO:0000313" key="2">
    <source>
        <dbReference type="EMBL" id="MBO7748574.1"/>
    </source>
</evidence>
<dbReference type="InterPro" id="IPR024775">
    <property type="entry name" value="DinB-like"/>
</dbReference>
<name>A0ABS3WJR7_9BACL</name>
<dbReference type="Pfam" id="PF12867">
    <property type="entry name" value="DinB_2"/>
    <property type="match status" value="1"/>
</dbReference>
<reference evidence="2 3" key="1">
    <citation type="submission" date="2021-03" db="EMBL/GenBank/DDBJ databases">
        <title>Paenibacillus artemisicola MWE-103 whole genome sequence.</title>
        <authorList>
            <person name="Ham Y.J."/>
        </authorList>
    </citation>
    <scope>NUCLEOTIDE SEQUENCE [LARGE SCALE GENOMIC DNA]</scope>
    <source>
        <strain evidence="2 3">MWE-103</strain>
    </source>
</reference>
<dbReference type="EMBL" id="JAGGDJ010000063">
    <property type="protein sequence ID" value="MBO7748574.1"/>
    <property type="molecule type" value="Genomic_DNA"/>
</dbReference>
<dbReference type="SUPFAM" id="SSF109854">
    <property type="entry name" value="DinB/YfiT-like putative metalloenzymes"/>
    <property type="match status" value="1"/>
</dbReference>
<protein>
    <submittedName>
        <fullName evidence="2">DinB family protein</fullName>
    </submittedName>
</protein>
<evidence type="ECO:0000259" key="1">
    <source>
        <dbReference type="Pfam" id="PF12867"/>
    </source>
</evidence>
<sequence length="158" mass="18035">MEHYVYGQLAFVRAQTLKLMEGVTEAQADVVPEGFRNHIRWHLGHIYVVLDRYAHKYTELPLQAPAGWTALFEYGTSPLTAPADAAWPSLRELEERLGGQIERIRLTFGEDIGQPVVSPYTTSAGMHLGTLEQFFSFNLYHEAMHLSTIRNYRKLLSL</sequence>
<feature type="domain" description="DinB-like" evidence="1">
    <location>
        <begin position="8"/>
        <end position="149"/>
    </location>
</feature>